<feature type="non-terminal residue" evidence="1">
    <location>
        <position position="74"/>
    </location>
</feature>
<sequence>MSFNKQPDADYIAKLATKLRARYGPQDKLDQTMLSHYKLSHPKEMGQPSTEGEFQLKPVDAGLVGFIVDQDVFV</sequence>
<dbReference type="AlphaFoldDB" id="A0A0F8YLW4"/>
<dbReference type="EMBL" id="LAZR01068733">
    <property type="protein sequence ID" value="KKK49091.1"/>
    <property type="molecule type" value="Genomic_DNA"/>
</dbReference>
<reference evidence="1" key="1">
    <citation type="journal article" date="2015" name="Nature">
        <title>Complex archaea that bridge the gap between prokaryotes and eukaryotes.</title>
        <authorList>
            <person name="Spang A."/>
            <person name="Saw J.H."/>
            <person name="Jorgensen S.L."/>
            <person name="Zaremba-Niedzwiedzka K."/>
            <person name="Martijn J."/>
            <person name="Lind A.E."/>
            <person name="van Eijk R."/>
            <person name="Schleper C."/>
            <person name="Guy L."/>
            <person name="Ettema T.J."/>
        </authorList>
    </citation>
    <scope>NUCLEOTIDE SEQUENCE</scope>
</reference>
<gene>
    <name evidence="1" type="ORF">LCGC14_3138560</name>
</gene>
<accession>A0A0F8YLW4</accession>
<organism evidence="1">
    <name type="scientific">marine sediment metagenome</name>
    <dbReference type="NCBI Taxonomy" id="412755"/>
    <lineage>
        <taxon>unclassified sequences</taxon>
        <taxon>metagenomes</taxon>
        <taxon>ecological metagenomes</taxon>
    </lineage>
</organism>
<comment type="caution">
    <text evidence="1">The sequence shown here is derived from an EMBL/GenBank/DDBJ whole genome shotgun (WGS) entry which is preliminary data.</text>
</comment>
<proteinExistence type="predicted"/>
<protein>
    <submittedName>
        <fullName evidence="1">Uncharacterized protein</fullName>
    </submittedName>
</protein>
<name>A0A0F8YLW4_9ZZZZ</name>
<evidence type="ECO:0000313" key="1">
    <source>
        <dbReference type="EMBL" id="KKK49091.1"/>
    </source>
</evidence>